<dbReference type="CDD" id="cd00209">
    <property type="entry name" value="DHFR"/>
    <property type="match status" value="1"/>
</dbReference>
<dbReference type="Gene3D" id="3.40.430.10">
    <property type="entry name" value="Dihydrofolate Reductase, subunit A"/>
    <property type="match status" value="1"/>
</dbReference>
<dbReference type="GO" id="GO:0006730">
    <property type="term" value="P:one-carbon metabolic process"/>
    <property type="evidence" value="ECO:0007669"/>
    <property type="project" value="UniProtKB-KW"/>
</dbReference>
<dbReference type="InterPro" id="IPR024072">
    <property type="entry name" value="DHFR-like_dom_sf"/>
</dbReference>
<dbReference type="GO" id="GO:0046452">
    <property type="term" value="P:dihydrofolate metabolic process"/>
    <property type="evidence" value="ECO:0007669"/>
    <property type="project" value="TreeGrafter"/>
</dbReference>
<dbReference type="UniPathway" id="UPA00077">
    <property type="reaction ID" value="UER00158"/>
</dbReference>
<keyword evidence="12" id="KW-1185">Reference proteome</keyword>
<dbReference type="InterPro" id="IPR001796">
    <property type="entry name" value="DHFR_dom"/>
</dbReference>
<dbReference type="EC" id="1.5.1.3" evidence="3 8"/>
<keyword evidence="5 8" id="KW-0521">NADP</keyword>
<evidence type="ECO:0000256" key="3">
    <source>
        <dbReference type="ARBA" id="ARBA00012856"/>
    </source>
</evidence>
<dbReference type="Pfam" id="PF00186">
    <property type="entry name" value="DHFR_1"/>
    <property type="match status" value="1"/>
</dbReference>
<evidence type="ECO:0000256" key="4">
    <source>
        <dbReference type="ARBA" id="ARBA00022563"/>
    </source>
</evidence>
<evidence type="ECO:0000256" key="5">
    <source>
        <dbReference type="ARBA" id="ARBA00022857"/>
    </source>
</evidence>
<dbReference type="InterPro" id="IPR012259">
    <property type="entry name" value="DHFR"/>
</dbReference>
<gene>
    <name evidence="11" type="ORF">GSUB_01900</name>
</gene>
<evidence type="ECO:0000256" key="6">
    <source>
        <dbReference type="ARBA" id="ARBA00023002"/>
    </source>
</evidence>
<organism evidence="11 12">
    <name type="scientific">Geoalkalibacter subterraneus</name>
    <dbReference type="NCBI Taxonomy" id="483547"/>
    <lineage>
        <taxon>Bacteria</taxon>
        <taxon>Pseudomonadati</taxon>
        <taxon>Thermodesulfobacteriota</taxon>
        <taxon>Desulfuromonadia</taxon>
        <taxon>Desulfuromonadales</taxon>
        <taxon>Geoalkalibacteraceae</taxon>
        <taxon>Geoalkalibacter</taxon>
    </lineage>
</organism>
<dbReference type="AlphaFoldDB" id="A0A0B5FLR7"/>
<evidence type="ECO:0000256" key="8">
    <source>
        <dbReference type="PIRNR" id="PIRNR000194"/>
    </source>
</evidence>
<protein>
    <recommendedName>
        <fullName evidence="3 8">Dihydrofolate reductase</fullName>
        <ecNumber evidence="3 8">1.5.1.3</ecNumber>
    </recommendedName>
</protein>
<dbReference type="GO" id="GO:0005829">
    <property type="term" value="C:cytosol"/>
    <property type="evidence" value="ECO:0007669"/>
    <property type="project" value="TreeGrafter"/>
</dbReference>
<dbReference type="Proteomes" id="UP000035036">
    <property type="component" value="Chromosome"/>
</dbReference>
<dbReference type="PIRSF" id="PIRSF000194">
    <property type="entry name" value="DHFR"/>
    <property type="match status" value="1"/>
</dbReference>
<comment type="similarity">
    <text evidence="2 8 9">Belongs to the dihydrofolate reductase family.</text>
</comment>
<evidence type="ECO:0000256" key="7">
    <source>
        <dbReference type="ARBA" id="ARBA00025067"/>
    </source>
</evidence>
<evidence type="ECO:0000313" key="11">
    <source>
        <dbReference type="EMBL" id="AJF05574.1"/>
    </source>
</evidence>
<dbReference type="HOGENOM" id="CLU_043966_5_2_7"/>
<evidence type="ECO:0000256" key="1">
    <source>
        <dbReference type="ARBA" id="ARBA00004903"/>
    </source>
</evidence>
<comment type="pathway">
    <text evidence="1 8">Cofactor biosynthesis; tetrahydrofolate biosynthesis; 5,6,7,8-tetrahydrofolate from 7,8-dihydrofolate: step 1/1.</text>
</comment>
<dbReference type="GO" id="GO:0046655">
    <property type="term" value="P:folic acid metabolic process"/>
    <property type="evidence" value="ECO:0007669"/>
    <property type="project" value="TreeGrafter"/>
</dbReference>
<evidence type="ECO:0000313" key="12">
    <source>
        <dbReference type="Proteomes" id="UP000035036"/>
    </source>
</evidence>
<dbReference type="EMBL" id="CP010311">
    <property type="protein sequence ID" value="AJF05574.1"/>
    <property type="molecule type" value="Genomic_DNA"/>
</dbReference>
<dbReference type="GO" id="GO:0004146">
    <property type="term" value="F:dihydrofolate reductase activity"/>
    <property type="evidence" value="ECO:0007669"/>
    <property type="project" value="UniProtKB-EC"/>
</dbReference>
<dbReference type="GO" id="GO:0050661">
    <property type="term" value="F:NADP binding"/>
    <property type="evidence" value="ECO:0007669"/>
    <property type="project" value="InterPro"/>
</dbReference>
<accession>A0A0B5FLR7</accession>
<evidence type="ECO:0000259" key="10">
    <source>
        <dbReference type="PROSITE" id="PS51330"/>
    </source>
</evidence>
<proteinExistence type="inferred from homology"/>
<dbReference type="PANTHER" id="PTHR48069">
    <property type="entry name" value="DIHYDROFOLATE REDUCTASE"/>
    <property type="match status" value="1"/>
</dbReference>
<name>A0A0B5FLR7_9BACT</name>
<dbReference type="OrthoDB" id="9804315at2"/>
<evidence type="ECO:0000256" key="2">
    <source>
        <dbReference type="ARBA" id="ARBA00009539"/>
    </source>
</evidence>
<dbReference type="PANTHER" id="PTHR48069:SF3">
    <property type="entry name" value="DIHYDROFOLATE REDUCTASE"/>
    <property type="match status" value="1"/>
</dbReference>
<dbReference type="STRING" id="483547.GSUB_01900"/>
<dbReference type="InterPro" id="IPR017925">
    <property type="entry name" value="DHFR_CS"/>
</dbReference>
<dbReference type="KEGG" id="gsb:GSUB_01900"/>
<keyword evidence="4 8" id="KW-0554">One-carbon metabolism</keyword>
<reference evidence="11 12" key="1">
    <citation type="journal article" date="2015" name="Genome Announc.">
        <title>Genomes of Geoalkalibacter ferrihydriticus Z-0531T and Geoalkalibacter subterraneus Red1T, Two Haloalkaliphilic Metal-Reducing Deltaproteobacteria.</title>
        <authorList>
            <person name="Badalamenti J.P."/>
            <person name="Krajmalnik-Brown R."/>
            <person name="Torres C.I."/>
            <person name="Bond D.R."/>
        </authorList>
    </citation>
    <scope>NUCLEOTIDE SEQUENCE [LARGE SCALE GENOMIC DNA]</scope>
    <source>
        <strain evidence="11 12">Red1</strain>
    </source>
</reference>
<keyword evidence="6 8" id="KW-0560">Oxidoreductase</keyword>
<comment type="function">
    <text evidence="7 8">Key enzyme in folate metabolism. Catalyzes an essential reaction for de novo glycine and purine synthesis, and for DNA precursor synthesis.</text>
</comment>
<dbReference type="PROSITE" id="PS51330">
    <property type="entry name" value="DHFR_2"/>
    <property type="match status" value="1"/>
</dbReference>
<dbReference type="PROSITE" id="PS00075">
    <property type="entry name" value="DHFR_1"/>
    <property type="match status" value="1"/>
</dbReference>
<dbReference type="SUPFAM" id="SSF53597">
    <property type="entry name" value="Dihydrofolate reductase-like"/>
    <property type="match status" value="1"/>
</dbReference>
<dbReference type="PRINTS" id="PR00070">
    <property type="entry name" value="DHFR"/>
</dbReference>
<feature type="domain" description="DHFR" evidence="10">
    <location>
        <begin position="2"/>
        <end position="158"/>
    </location>
</feature>
<dbReference type="RefSeq" id="WP_040198954.1">
    <property type="nucleotide sequence ID" value="NZ_CP010311.1"/>
</dbReference>
<dbReference type="GO" id="GO:0046654">
    <property type="term" value="P:tetrahydrofolate biosynthetic process"/>
    <property type="evidence" value="ECO:0007669"/>
    <property type="project" value="UniProtKB-UniPathway"/>
</dbReference>
<comment type="catalytic activity">
    <reaction evidence="8">
        <text>(6S)-5,6,7,8-tetrahydrofolate + NADP(+) = 7,8-dihydrofolate + NADPH + H(+)</text>
        <dbReference type="Rhea" id="RHEA:15009"/>
        <dbReference type="ChEBI" id="CHEBI:15378"/>
        <dbReference type="ChEBI" id="CHEBI:57451"/>
        <dbReference type="ChEBI" id="CHEBI:57453"/>
        <dbReference type="ChEBI" id="CHEBI:57783"/>
        <dbReference type="ChEBI" id="CHEBI:58349"/>
        <dbReference type="EC" id="1.5.1.3"/>
    </reaction>
</comment>
<sequence>MEKIIIAAIADNGVIGRDNDLPWDLPEDRRLFRDLTLGQAVIMGRRTFESLNGKPLPQRHNIVVSRTLAPQADIHICPDFDSALTIAQTLAEKVFFIGGEQIYRRALAVADLMILSHVHGSFTGDTFFPEFDANQWRLVSEKDYPGFQQQVLRRQFRQ</sequence>
<evidence type="ECO:0000256" key="9">
    <source>
        <dbReference type="RuleBase" id="RU004474"/>
    </source>
</evidence>